<dbReference type="Pfam" id="PF12773">
    <property type="entry name" value="DZR"/>
    <property type="match status" value="1"/>
</dbReference>
<dbReference type="Gene3D" id="2.130.10.10">
    <property type="entry name" value="YVTN repeat-like/Quinoprotein amine dehydrogenase"/>
    <property type="match status" value="1"/>
</dbReference>
<dbReference type="InterPro" id="IPR015943">
    <property type="entry name" value="WD40/YVTN_repeat-like_dom_sf"/>
</dbReference>
<protein>
    <recommendedName>
        <fullName evidence="5">DZANK-type domain-containing protein</fullName>
    </recommendedName>
</protein>
<evidence type="ECO:0000313" key="3">
    <source>
        <dbReference type="EMBL" id="EMD16375.1"/>
    </source>
</evidence>
<gene>
    <name evidence="3" type="ORF">HMPREF9943_01301</name>
</gene>
<evidence type="ECO:0000259" key="2">
    <source>
        <dbReference type="Pfam" id="PF16472"/>
    </source>
</evidence>
<dbReference type="Proteomes" id="UP000011758">
    <property type="component" value="Unassembled WGS sequence"/>
</dbReference>
<dbReference type="InterPro" id="IPR032485">
    <property type="entry name" value="LRP1-like_beta_prop"/>
</dbReference>
<dbReference type="BioCyc" id="ECAT999415-HMP:GTTI-1335-MONOMER"/>
<dbReference type="Pfam" id="PF16472">
    <property type="entry name" value="DUF5050"/>
    <property type="match status" value="1"/>
</dbReference>
<keyword evidence="4" id="KW-1185">Reference proteome</keyword>
<proteinExistence type="predicted"/>
<feature type="domain" description="DZANK-type" evidence="1">
    <location>
        <begin position="3"/>
        <end position="45"/>
    </location>
</feature>
<dbReference type="AlphaFoldDB" id="M2Q0C3"/>
<accession>M2Q0C3</accession>
<evidence type="ECO:0008006" key="5">
    <source>
        <dbReference type="Google" id="ProtNLM"/>
    </source>
</evidence>
<dbReference type="eggNOG" id="COG1933">
    <property type="taxonomic scope" value="Bacteria"/>
</dbReference>
<reference evidence="3 4" key="1">
    <citation type="submission" date="2013-02" db="EMBL/GenBank/DDBJ databases">
        <title>The Genome Sequence of Lactobacillus catenaformis F0143.</title>
        <authorList>
            <consortium name="The Broad Institute Genome Sequencing Platform"/>
            <person name="Earl A."/>
            <person name="Ward D."/>
            <person name="Feldgarden M."/>
            <person name="Gevers D."/>
            <person name="Izard J."/>
            <person name="Blanton J.M."/>
            <person name="Mathney J."/>
            <person name="Dewhirst F.E."/>
            <person name="Young S.K."/>
            <person name="Zeng Q."/>
            <person name="Gargeya S."/>
            <person name="Fitzgerald M."/>
            <person name="Haas B."/>
            <person name="Abouelleil A."/>
            <person name="Alvarado L."/>
            <person name="Arachchi H.M."/>
            <person name="Berlin A."/>
            <person name="Chapman S.B."/>
            <person name="Gearin G."/>
            <person name="Goldberg J."/>
            <person name="Griggs A."/>
            <person name="Gujja S."/>
            <person name="Hansen M."/>
            <person name="Heiman D."/>
            <person name="Howarth C."/>
            <person name="Larimer J."/>
            <person name="Lui A."/>
            <person name="MacDonald P.J.P."/>
            <person name="McCowen C."/>
            <person name="Montmayeur A."/>
            <person name="Murphy C."/>
            <person name="Neiman D."/>
            <person name="Pearson M."/>
            <person name="Priest M."/>
            <person name="Roberts A."/>
            <person name="Saif S."/>
            <person name="Shea T."/>
            <person name="Sisk P."/>
            <person name="Stolte C."/>
            <person name="Sykes S."/>
            <person name="Wortman J."/>
            <person name="Nusbaum C."/>
            <person name="Birren B."/>
        </authorList>
    </citation>
    <scope>NUCLEOTIDE SEQUENCE [LARGE SCALE GENOMIC DNA]</scope>
    <source>
        <strain evidence="3 4">OT 569</strain>
    </source>
</reference>
<dbReference type="EMBL" id="AGEJ01000021">
    <property type="protein sequence ID" value="EMD16375.1"/>
    <property type="molecule type" value="Genomic_DNA"/>
</dbReference>
<comment type="caution">
    <text evidence="3">The sequence shown here is derived from an EMBL/GenBank/DDBJ whole genome shotgun (WGS) entry which is preliminary data.</text>
</comment>
<sequence length="474" mass="54589">MICPKCGNHVIDDARFCTHCGTALKKCVSCGRVNIGGSNFCVYCGRSMNFIEKRVEPSLNPYGYPEDAYNRQLSSMNQEHTVINTQTVHNQPKETVNQESRTFENNVHFDDAFTKIQNPSHQNTYSGNYVDNAFNDYQNNSYVPPRERVKWKKVIIACTILIAATLGSRYYLMHSGPVKLNQTDGVSSKKGDLSKFSASELKEIEKYSNNNNDGLIDSDGKNIYMTDNNGYLVRLDNHFANKKVLADERVSYIYLSGETLYYTNSSNQLCSMNKDGSNKQILVADKCFYIHPVNDKIYYQNDSQNESLAVYDINTKKSEILVNRHVYAMNIHDQMIYYLTSDAVYSYHLTDKKDTLLVKESAISLIYKDNKIYYLNKSGELIVYDKQTQRTLTLIRSAYSFVMNDQYIYYVSGNGSLYQYDINTKATVLIHKLISMSSSDYNIYLINNQILFKDNKRWTIVDAKSKQYTQVYKE</sequence>
<dbReference type="STRING" id="999415.HMPREF9943_01301"/>
<dbReference type="SUPFAM" id="SSF69304">
    <property type="entry name" value="Tricorn protease N-terminal domain"/>
    <property type="match status" value="1"/>
</dbReference>
<dbReference type="InterPro" id="IPR025874">
    <property type="entry name" value="DZR"/>
</dbReference>
<name>M2Q0C3_9FIRM</name>
<dbReference type="RefSeq" id="WP_004803252.1">
    <property type="nucleotide sequence ID" value="NZ_KB446648.1"/>
</dbReference>
<dbReference type="OrthoDB" id="1651907at2"/>
<feature type="domain" description="Prolow-density lipoprotein receptor-related protein 1-like beta-propeller" evidence="2">
    <location>
        <begin position="207"/>
        <end position="456"/>
    </location>
</feature>
<evidence type="ECO:0000259" key="1">
    <source>
        <dbReference type="Pfam" id="PF12773"/>
    </source>
</evidence>
<evidence type="ECO:0000313" key="4">
    <source>
        <dbReference type="Proteomes" id="UP000011758"/>
    </source>
</evidence>
<organism evidence="3 4">
    <name type="scientific">Eggerthia catenaformis OT 569 = DSM 20559</name>
    <dbReference type="NCBI Taxonomy" id="999415"/>
    <lineage>
        <taxon>Bacteria</taxon>
        <taxon>Bacillati</taxon>
        <taxon>Bacillota</taxon>
        <taxon>Erysipelotrichia</taxon>
        <taxon>Erysipelotrichales</taxon>
        <taxon>Coprobacillaceae</taxon>
        <taxon>Eggerthia</taxon>
    </lineage>
</organism>